<dbReference type="EMBL" id="CP061538">
    <property type="protein sequence ID" value="QNV39341.1"/>
    <property type="molecule type" value="Genomic_DNA"/>
</dbReference>
<keyword evidence="3" id="KW-0560">Oxidoreductase</keyword>
<dbReference type="PROSITE" id="PS00798">
    <property type="entry name" value="ALDOKETO_REDUCTASE_1"/>
    <property type="match status" value="1"/>
</dbReference>
<organism evidence="8 9">
    <name type="scientific">Rothia amarae</name>
    <dbReference type="NCBI Taxonomy" id="169480"/>
    <lineage>
        <taxon>Bacteria</taxon>
        <taxon>Bacillati</taxon>
        <taxon>Actinomycetota</taxon>
        <taxon>Actinomycetes</taxon>
        <taxon>Micrococcales</taxon>
        <taxon>Micrococcaceae</taxon>
        <taxon>Rothia</taxon>
    </lineage>
</organism>
<dbReference type="PROSITE" id="PS00063">
    <property type="entry name" value="ALDOKETO_REDUCTASE_3"/>
    <property type="match status" value="1"/>
</dbReference>
<dbReference type="Proteomes" id="UP000516421">
    <property type="component" value="Chromosome"/>
</dbReference>
<feature type="binding site" evidence="5">
    <location>
        <position position="106"/>
    </location>
    <ligand>
        <name>substrate</name>
    </ligand>
</feature>
<reference evidence="8 9" key="1">
    <citation type="submission" date="2020-09" db="EMBL/GenBank/DDBJ databases">
        <title>Investigation of environmental microbe.</title>
        <authorList>
            <person name="Ou Y."/>
            <person name="Kang Q."/>
        </authorList>
    </citation>
    <scope>NUCLEOTIDE SEQUENCE [LARGE SCALE GENOMIC DNA]</scope>
    <source>
        <strain evidence="8 9">KJZ-9</strain>
    </source>
</reference>
<dbReference type="PROSITE" id="PS00062">
    <property type="entry name" value="ALDOKETO_REDUCTASE_2"/>
    <property type="match status" value="1"/>
</dbReference>
<dbReference type="InterPro" id="IPR018170">
    <property type="entry name" value="Aldo/ket_reductase_CS"/>
</dbReference>
<dbReference type="InterPro" id="IPR036812">
    <property type="entry name" value="NAD(P)_OxRdtase_dom_sf"/>
</dbReference>
<dbReference type="GO" id="GO:0016616">
    <property type="term" value="F:oxidoreductase activity, acting on the CH-OH group of donors, NAD or NADP as acceptor"/>
    <property type="evidence" value="ECO:0007669"/>
    <property type="project" value="UniProtKB-ARBA"/>
</dbReference>
<feature type="domain" description="NADP-dependent oxidoreductase" evidence="7">
    <location>
        <begin position="15"/>
        <end position="256"/>
    </location>
</feature>
<dbReference type="InterPro" id="IPR023210">
    <property type="entry name" value="NADP_OxRdtase_dom"/>
</dbReference>
<dbReference type="PANTHER" id="PTHR43827:SF3">
    <property type="entry name" value="NADP-DEPENDENT OXIDOREDUCTASE DOMAIN-CONTAINING PROTEIN"/>
    <property type="match status" value="1"/>
</dbReference>
<dbReference type="KEGG" id="rama:IDM48_08020"/>
<dbReference type="RefSeq" id="WP_190616870.1">
    <property type="nucleotide sequence ID" value="NZ_CP061538.1"/>
</dbReference>
<evidence type="ECO:0000256" key="6">
    <source>
        <dbReference type="PIRSR" id="PIRSR000097-3"/>
    </source>
</evidence>
<dbReference type="Pfam" id="PF00248">
    <property type="entry name" value="Aldo_ket_red"/>
    <property type="match status" value="1"/>
</dbReference>
<name>A0A7H2BI45_9MICC</name>
<accession>A0A7H2BI45</accession>
<dbReference type="PRINTS" id="PR00069">
    <property type="entry name" value="ALDKETRDTASE"/>
</dbReference>
<gene>
    <name evidence="8" type="ORF">IDM48_08020</name>
</gene>
<sequence length="275" mass="31149">MQNHKMRDGKTIPPIGLGTYGMDDTSAELLVSEAIRRGYRLIDTAKNYENESGVGKGVLRSGVDREEIFVISKIPGRDHGYEEAKASIRSSLERMGLDYLDMVLIHWPNPSQGKFVDTWRGLMAARDEGLVKSIGVSNFLPEHIDQLVEETGEYPAANEIELNPYYQQESLHQYNDDHAILTISWAPLGNHTDLLGHSVIAKIAEEVQKTPAQVILRWHVQSQLLPIPRTLKEERLEENFAVFSWELSDQQMKEINLLHTGISGFNFDPATHEEM</sequence>
<dbReference type="FunFam" id="3.20.20.100:FF:000015">
    <property type="entry name" value="Oxidoreductase, aldo/keto reductase family"/>
    <property type="match status" value="1"/>
</dbReference>
<proteinExistence type="inferred from homology"/>
<evidence type="ECO:0000256" key="2">
    <source>
        <dbReference type="ARBA" id="ARBA00022857"/>
    </source>
</evidence>
<dbReference type="AlphaFoldDB" id="A0A7H2BI45"/>
<evidence type="ECO:0000256" key="4">
    <source>
        <dbReference type="PIRSR" id="PIRSR000097-1"/>
    </source>
</evidence>
<evidence type="ECO:0000256" key="3">
    <source>
        <dbReference type="ARBA" id="ARBA00023002"/>
    </source>
</evidence>
<dbReference type="PANTHER" id="PTHR43827">
    <property type="entry name" value="2,5-DIKETO-D-GLUCONIC ACID REDUCTASE"/>
    <property type="match status" value="1"/>
</dbReference>
<keyword evidence="2" id="KW-0521">NADP</keyword>
<feature type="site" description="Lowers pKa of active site Tyr" evidence="6">
    <location>
        <position position="73"/>
    </location>
</feature>
<protein>
    <submittedName>
        <fullName evidence="8">Aldo/keto reductase</fullName>
    </submittedName>
</protein>
<keyword evidence="9" id="KW-1185">Reference proteome</keyword>
<evidence type="ECO:0000256" key="5">
    <source>
        <dbReference type="PIRSR" id="PIRSR000097-2"/>
    </source>
</evidence>
<dbReference type="Gene3D" id="3.20.20.100">
    <property type="entry name" value="NADP-dependent oxidoreductase domain"/>
    <property type="match status" value="1"/>
</dbReference>
<evidence type="ECO:0000313" key="9">
    <source>
        <dbReference type="Proteomes" id="UP000516421"/>
    </source>
</evidence>
<evidence type="ECO:0000313" key="8">
    <source>
        <dbReference type="EMBL" id="QNV39341.1"/>
    </source>
</evidence>
<dbReference type="PIRSF" id="PIRSF000097">
    <property type="entry name" value="AKR"/>
    <property type="match status" value="1"/>
</dbReference>
<evidence type="ECO:0000259" key="7">
    <source>
        <dbReference type="Pfam" id="PF00248"/>
    </source>
</evidence>
<feature type="active site" description="Proton donor" evidence="4">
    <location>
        <position position="48"/>
    </location>
</feature>
<comment type="similarity">
    <text evidence="1">Belongs to the aldo/keto reductase family.</text>
</comment>
<dbReference type="InterPro" id="IPR020471">
    <property type="entry name" value="AKR"/>
</dbReference>
<dbReference type="SUPFAM" id="SSF51430">
    <property type="entry name" value="NAD(P)-linked oxidoreductase"/>
    <property type="match status" value="1"/>
</dbReference>
<evidence type="ECO:0000256" key="1">
    <source>
        <dbReference type="ARBA" id="ARBA00007905"/>
    </source>
</evidence>